<reference evidence="1" key="1">
    <citation type="submission" date="2022-07" db="EMBL/GenBank/DDBJ databases">
        <title>Phylogenomic reconstructions and comparative analyses of Kickxellomycotina fungi.</title>
        <authorList>
            <person name="Reynolds N.K."/>
            <person name="Stajich J.E."/>
            <person name="Barry K."/>
            <person name="Grigoriev I.V."/>
            <person name="Crous P."/>
            <person name="Smith M.E."/>
        </authorList>
    </citation>
    <scope>NUCLEOTIDE SEQUENCE</scope>
    <source>
        <strain evidence="1">NRRL 5244</strain>
    </source>
</reference>
<dbReference type="EMBL" id="JANBPW010004458">
    <property type="protein sequence ID" value="KAJ1934887.1"/>
    <property type="molecule type" value="Genomic_DNA"/>
</dbReference>
<evidence type="ECO:0000313" key="1">
    <source>
        <dbReference type="EMBL" id="KAJ1934887.1"/>
    </source>
</evidence>
<comment type="caution">
    <text evidence="1">The sequence shown here is derived from an EMBL/GenBank/DDBJ whole genome shotgun (WGS) entry which is preliminary data.</text>
</comment>
<sequence length="69" mass="7462">TGKVTKTARTHPGTVGGTKKVSAYNKFMKDQLPKFKANHPGVTHKEAFKRVAQLWGAAKENPKNAKGTA</sequence>
<keyword evidence="2" id="KW-1185">Reference proteome</keyword>
<dbReference type="Proteomes" id="UP001150603">
    <property type="component" value="Unassembled WGS sequence"/>
</dbReference>
<evidence type="ECO:0000313" key="2">
    <source>
        <dbReference type="Proteomes" id="UP001150603"/>
    </source>
</evidence>
<gene>
    <name evidence="1" type="ORF">FBU59_005551</name>
</gene>
<proteinExistence type="predicted"/>
<name>A0ACC1J2H0_9FUNG</name>
<accession>A0ACC1J2H0</accession>
<organism evidence="1 2">
    <name type="scientific">Linderina macrospora</name>
    <dbReference type="NCBI Taxonomy" id="4868"/>
    <lineage>
        <taxon>Eukaryota</taxon>
        <taxon>Fungi</taxon>
        <taxon>Fungi incertae sedis</taxon>
        <taxon>Zoopagomycota</taxon>
        <taxon>Kickxellomycotina</taxon>
        <taxon>Kickxellomycetes</taxon>
        <taxon>Kickxellales</taxon>
        <taxon>Kickxellaceae</taxon>
        <taxon>Linderina</taxon>
    </lineage>
</organism>
<protein>
    <submittedName>
        <fullName evidence="1">Uncharacterized protein</fullName>
    </submittedName>
</protein>
<feature type="non-terminal residue" evidence="1">
    <location>
        <position position="1"/>
    </location>
</feature>